<reference evidence="2" key="1">
    <citation type="submission" date="2020-11" db="EMBL/GenBank/DDBJ databases">
        <authorList>
            <person name="Konstantinou D."/>
            <person name="Gkelis S."/>
            <person name="Popin R."/>
            <person name="Fewer D."/>
            <person name="Sivonen K."/>
        </authorList>
    </citation>
    <scope>NUCLEOTIDE SEQUENCE</scope>
    <source>
        <strain evidence="2">TAU-MAC 1115</strain>
    </source>
</reference>
<organism evidence="2 3">
    <name type="scientific">Leptothoe spongobia TAU-MAC 1115</name>
    <dbReference type="NCBI Taxonomy" id="1967444"/>
    <lineage>
        <taxon>Bacteria</taxon>
        <taxon>Bacillati</taxon>
        <taxon>Cyanobacteriota</taxon>
        <taxon>Cyanophyceae</taxon>
        <taxon>Nodosilineales</taxon>
        <taxon>Cymatolegaceae</taxon>
        <taxon>Leptothoe</taxon>
        <taxon>Leptothoe spongobia</taxon>
    </lineage>
</organism>
<protein>
    <submittedName>
        <fullName evidence="2">Ketohydroxyglutarate aldolase</fullName>
    </submittedName>
</protein>
<dbReference type="Proteomes" id="UP000717364">
    <property type="component" value="Unassembled WGS sequence"/>
</dbReference>
<name>A0A947DJ32_9CYAN</name>
<dbReference type="EMBL" id="JADOES010000072">
    <property type="protein sequence ID" value="MBT9318001.1"/>
    <property type="molecule type" value="Genomic_DNA"/>
</dbReference>
<accession>A0A947DJ32</accession>
<keyword evidence="3" id="KW-1185">Reference proteome</keyword>
<dbReference type="AlphaFoldDB" id="A0A947DJ32"/>
<feature type="region of interest" description="Disordered" evidence="1">
    <location>
        <begin position="59"/>
        <end position="79"/>
    </location>
</feature>
<proteinExistence type="predicted"/>
<gene>
    <name evidence="2" type="ORF">IXB50_21535</name>
</gene>
<evidence type="ECO:0000256" key="1">
    <source>
        <dbReference type="SAM" id="MobiDB-lite"/>
    </source>
</evidence>
<reference evidence="2" key="2">
    <citation type="journal article" date="2021" name="Mar. Drugs">
        <title>Genome Reduction and Secondary Metabolism of the Marine Sponge-Associated Cyanobacterium Leptothoe.</title>
        <authorList>
            <person name="Konstantinou D."/>
            <person name="Popin R.V."/>
            <person name="Fewer D.P."/>
            <person name="Sivonen K."/>
            <person name="Gkelis S."/>
        </authorList>
    </citation>
    <scope>NUCLEOTIDE SEQUENCE</scope>
    <source>
        <strain evidence="2">TAU-MAC 1115</strain>
    </source>
</reference>
<evidence type="ECO:0000313" key="2">
    <source>
        <dbReference type="EMBL" id="MBT9318001.1"/>
    </source>
</evidence>
<evidence type="ECO:0000313" key="3">
    <source>
        <dbReference type="Proteomes" id="UP000717364"/>
    </source>
</evidence>
<sequence length="79" mass="8307">MDKVKVNITIDDAHLEQIDQVTEALKSAGLEVEQTLSTLGIVTGSIASDKLSSLSEVAGVDSVESDKPIQLSPPDSDVQ</sequence>
<comment type="caution">
    <text evidence="2">The sequence shown here is derived from an EMBL/GenBank/DDBJ whole genome shotgun (WGS) entry which is preliminary data.</text>
</comment>